<feature type="transmembrane region" description="Helical" evidence="1">
    <location>
        <begin position="183"/>
        <end position="200"/>
    </location>
</feature>
<feature type="transmembrane region" description="Helical" evidence="1">
    <location>
        <begin position="21"/>
        <end position="48"/>
    </location>
</feature>
<sequence length="206" mass="24835">MKRLKNIQLYRFPRGLDTSSYFKFLISIFKEVPTWYWVYSVIISIVFSVLSKDASYFKTWIQYPQDNIWLNLYTFLAIILLPVPLVYIRFVKSFSFTSFYIGLVKNERDSAKRHNDNLKKNRDKVYSTDEFEFTRDSLSGRLRMKNITAEKRQKNRASDLSGFILIFYPIFYCFFLMVYMLIMYHIIIPVALLVALHILYKYNKYK</sequence>
<protein>
    <submittedName>
        <fullName evidence="2">Uncharacterized protein</fullName>
    </submittedName>
</protein>
<proteinExistence type="predicted"/>
<keyword evidence="1" id="KW-0472">Membrane</keyword>
<feature type="transmembrane region" description="Helical" evidence="1">
    <location>
        <begin position="68"/>
        <end position="88"/>
    </location>
</feature>
<name>A0A6C0NCI2_STAAU</name>
<evidence type="ECO:0000256" key="1">
    <source>
        <dbReference type="SAM" id="Phobius"/>
    </source>
</evidence>
<keyword evidence="1" id="KW-1133">Transmembrane helix</keyword>
<dbReference type="AlphaFoldDB" id="A0A6C0NCI2"/>
<reference evidence="2" key="1">
    <citation type="journal article" date="2019" name="J. Antimicrob. Chemother.">
        <title>A novel SCCmec type V variant in porcine MRSA ST398 from China.</title>
        <authorList>
            <person name="Ji X."/>
            <person name="Kruger H."/>
            <person name="Fessler A.T."/>
            <person name="Liu J."/>
            <person name="Zeng Z."/>
            <person name="Wang Y."/>
            <person name="Wu C."/>
            <person name="Schwarz S."/>
        </authorList>
    </citation>
    <scope>NUCLEOTIDE SEQUENCE</scope>
    <source>
        <strain evidence="2">SHP6P021P</strain>
    </source>
</reference>
<keyword evidence="1" id="KW-0812">Transmembrane</keyword>
<evidence type="ECO:0000313" key="2">
    <source>
        <dbReference type="EMBL" id="QHW08610.1"/>
    </source>
</evidence>
<organism evidence="2">
    <name type="scientific">Staphylococcus aureus</name>
    <dbReference type="NCBI Taxonomy" id="1280"/>
    <lineage>
        <taxon>Bacteria</taxon>
        <taxon>Bacillati</taxon>
        <taxon>Bacillota</taxon>
        <taxon>Bacilli</taxon>
        <taxon>Bacillales</taxon>
        <taxon>Staphylococcaceae</taxon>
        <taxon>Staphylococcus</taxon>
    </lineage>
</organism>
<dbReference type="RefSeq" id="WP_256824165.1">
    <property type="nucleotide sequence ID" value="NZ_JAMYYE010000015.1"/>
</dbReference>
<dbReference type="EMBL" id="MN220716">
    <property type="protein sequence ID" value="QHW08610.1"/>
    <property type="molecule type" value="Genomic_DNA"/>
</dbReference>
<accession>A0A6C0NCI2</accession>
<feature type="transmembrane region" description="Helical" evidence="1">
    <location>
        <begin position="160"/>
        <end position="177"/>
    </location>
</feature>